<dbReference type="Pfam" id="PF14361">
    <property type="entry name" value="RsbRD_N"/>
    <property type="match status" value="1"/>
</dbReference>
<dbReference type="AlphaFoldDB" id="A0AA44DCC4"/>
<organism evidence="2 3">
    <name type="scientific">Streptomyces somaliensis (strain ATCC 33201 / DSM 40738 / JCM 12659 / KCTC 9044 / NCTC 11332 / NRRL B-12077 / IP 733)</name>
    <dbReference type="NCBI Taxonomy" id="1134445"/>
    <lineage>
        <taxon>Bacteria</taxon>
        <taxon>Bacillati</taxon>
        <taxon>Actinomycetota</taxon>
        <taxon>Actinomycetes</taxon>
        <taxon>Kitasatosporales</taxon>
        <taxon>Streptomycetaceae</taxon>
        <taxon>Streptomyces</taxon>
    </lineage>
</organism>
<dbReference type="InterPro" id="IPR025751">
    <property type="entry name" value="RsbRD_N_dom"/>
</dbReference>
<accession>A0AA44DCC4</accession>
<dbReference type="EMBL" id="JAAXOU010000053">
    <property type="protein sequence ID" value="NKY14044.1"/>
    <property type="molecule type" value="Genomic_DNA"/>
</dbReference>
<feature type="domain" description="RsbT co-antagonist protein RsbRD N-terminal" evidence="1">
    <location>
        <begin position="32"/>
        <end position="168"/>
    </location>
</feature>
<name>A0AA44DCC4_STRE0</name>
<feature type="non-terminal residue" evidence="2">
    <location>
        <position position="285"/>
    </location>
</feature>
<dbReference type="Proteomes" id="UP000570003">
    <property type="component" value="Unassembled WGS sequence"/>
</dbReference>
<proteinExistence type="predicted"/>
<evidence type="ECO:0000313" key="3">
    <source>
        <dbReference type="Proteomes" id="UP000570003"/>
    </source>
</evidence>
<reference evidence="2 3" key="1">
    <citation type="submission" date="2020-04" db="EMBL/GenBank/DDBJ databases">
        <title>MicrobeNet Type strains.</title>
        <authorList>
            <person name="Nicholson A.C."/>
        </authorList>
    </citation>
    <scope>NUCLEOTIDE SEQUENCE [LARGE SCALE GENOMIC DNA]</scope>
    <source>
        <strain evidence="2 3">DSM 40738</strain>
    </source>
</reference>
<keyword evidence="3" id="KW-1185">Reference proteome</keyword>
<gene>
    <name evidence="2" type="ORF">HGA06_07685</name>
</gene>
<sequence>MPTPPPADGAVRPPLTIGGDVLAERLLRERAALVEEVKARLLEEVPYYRMLPREQLAGDITEVVRHNLVLFADVLRRRRPPEGSRLRELAASAVQRAEEGVPVEHVFSAYHVGMRVVWRRVTAGAGPEELPDLVEATVLLLDHLRVLTETVVGAYVHERLQMSGQEQAGRRSVLAALLEGRTPGAEAGGLRLAEAYVVLALAVSAHPDERGEDAGARIAARRKLRRLTGALQEWAPEHTLVALDTGGGTVLLPLDGTEAADAGGTARRVDALVARAALRAGADVR</sequence>
<evidence type="ECO:0000313" key="2">
    <source>
        <dbReference type="EMBL" id="NKY14044.1"/>
    </source>
</evidence>
<evidence type="ECO:0000259" key="1">
    <source>
        <dbReference type="Pfam" id="PF14361"/>
    </source>
</evidence>
<protein>
    <submittedName>
        <fullName evidence="2">PucR family transcriptional regulator</fullName>
    </submittedName>
</protein>
<comment type="caution">
    <text evidence="2">The sequence shown here is derived from an EMBL/GenBank/DDBJ whole genome shotgun (WGS) entry which is preliminary data.</text>
</comment>